<sequence>MLVVTARGTASQFTDATAVFWAALELLALIGVGSAARYVCWSWVATSLHSRRKKTAPSKATIEGLGVSAQHAVSAMAAFGVAMETGWDLVAVMLAATVVPIVYMVLKLRLTGGSTREEDLKKRLTAHVDQALRHPLSSRAATSTILKITDSLQQQLRALEGLAMVSRARFVASMVTMSTPLAAALWYAASQSGNHATCAEDAADHWSCGAGRRLVIVCQALMLIFSSVSSIQDASDEDEATSDERPTTEDGKMALAGKDEVVAWLRPQLEANAKRIALNQQVSMMVGIASAAASVVLVVPVGQWLLTLTSETAADAKSSMLQMVVGVALVSIGYSCFLLDTSVALILSRLQLNTLKAMLYGCVESSSSSSSNSSSTKETPSFSSISEDAARVSHYATKLVPIISPSAPWAVSLTLGWLVIALLDVKVACLRLFVLPLDSLATQEDQRCCLSGT</sequence>
<feature type="transmembrane region" description="Helical" evidence="4">
    <location>
        <begin position="20"/>
        <end position="44"/>
    </location>
</feature>
<accession>A0AAD5Q1C1</accession>
<evidence type="ECO:0000313" key="6">
    <source>
        <dbReference type="Proteomes" id="UP001209570"/>
    </source>
</evidence>
<dbReference type="AlphaFoldDB" id="A0AAD5Q1C1"/>
<dbReference type="GO" id="GO:0005524">
    <property type="term" value="F:ATP binding"/>
    <property type="evidence" value="ECO:0007669"/>
    <property type="project" value="InterPro"/>
</dbReference>
<keyword evidence="6" id="KW-1185">Reference proteome</keyword>
<proteinExistence type="predicted"/>
<evidence type="ECO:0000256" key="2">
    <source>
        <dbReference type="ARBA" id="ARBA00022989"/>
    </source>
</evidence>
<keyword evidence="1 4" id="KW-0812">Transmembrane</keyword>
<keyword evidence="3 4" id="KW-0472">Membrane</keyword>
<feature type="transmembrane region" description="Helical" evidence="4">
    <location>
        <begin position="89"/>
        <end position="106"/>
    </location>
</feature>
<keyword evidence="2 4" id="KW-1133">Transmembrane helix</keyword>
<dbReference type="InterPro" id="IPR036640">
    <property type="entry name" value="ABC1_TM_sf"/>
</dbReference>
<organism evidence="5 6">
    <name type="scientific">Pythium insidiosum</name>
    <name type="common">Pythiosis disease agent</name>
    <dbReference type="NCBI Taxonomy" id="114742"/>
    <lineage>
        <taxon>Eukaryota</taxon>
        <taxon>Sar</taxon>
        <taxon>Stramenopiles</taxon>
        <taxon>Oomycota</taxon>
        <taxon>Peronosporomycetes</taxon>
        <taxon>Pythiales</taxon>
        <taxon>Pythiaceae</taxon>
        <taxon>Pythium</taxon>
    </lineage>
</organism>
<evidence type="ECO:0000313" key="5">
    <source>
        <dbReference type="EMBL" id="KAJ0390752.1"/>
    </source>
</evidence>
<dbReference type="Proteomes" id="UP001209570">
    <property type="component" value="Unassembled WGS sequence"/>
</dbReference>
<evidence type="ECO:0000256" key="1">
    <source>
        <dbReference type="ARBA" id="ARBA00022692"/>
    </source>
</evidence>
<dbReference type="GO" id="GO:0016020">
    <property type="term" value="C:membrane"/>
    <property type="evidence" value="ECO:0007669"/>
    <property type="project" value="InterPro"/>
</dbReference>
<feature type="transmembrane region" description="Helical" evidence="4">
    <location>
        <begin position="284"/>
        <end position="306"/>
    </location>
</feature>
<name>A0AAD5Q1C1_PYTIN</name>
<feature type="transmembrane region" description="Helical" evidence="4">
    <location>
        <begin position="326"/>
        <end position="348"/>
    </location>
</feature>
<gene>
    <name evidence="5" type="ORF">P43SY_011699</name>
</gene>
<dbReference type="EMBL" id="JAKCXM010001673">
    <property type="protein sequence ID" value="KAJ0390752.1"/>
    <property type="molecule type" value="Genomic_DNA"/>
</dbReference>
<dbReference type="Gene3D" id="1.20.1560.10">
    <property type="entry name" value="ABC transporter type 1, transmembrane domain"/>
    <property type="match status" value="1"/>
</dbReference>
<comment type="caution">
    <text evidence="5">The sequence shown here is derived from an EMBL/GenBank/DDBJ whole genome shotgun (WGS) entry which is preliminary data.</text>
</comment>
<evidence type="ECO:0000256" key="4">
    <source>
        <dbReference type="SAM" id="Phobius"/>
    </source>
</evidence>
<reference evidence="5" key="1">
    <citation type="submission" date="2021-12" db="EMBL/GenBank/DDBJ databases">
        <title>Prjna785345.</title>
        <authorList>
            <person name="Rujirawat T."/>
            <person name="Krajaejun T."/>
        </authorList>
    </citation>
    <scope>NUCLEOTIDE SEQUENCE</scope>
    <source>
        <strain evidence="5">Pi057C3</strain>
    </source>
</reference>
<evidence type="ECO:0000256" key="3">
    <source>
        <dbReference type="ARBA" id="ARBA00023136"/>
    </source>
</evidence>
<protein>
    <submittedName>
        <fullName evidence="5">Uncharacterized protein</fullName>
    </submittedName>
</protein>